<organism evidence="1 2">
    <name type="scientific">Pseudomonas viridiflava</name>
    <name type="common">Phytomonas viridiflava</name>
    <dbReference type="NCBI Taxonomy" id="33069"/>
    <lineage>
        <taxon>Bacteria</taxon>
        <taxon>Pseudomonadati</taxon>
        <taxon>Pseudomonadota</taxon>
        <taxon>Gammaproteobacteria</taxon>
        <taxon>Pseudomonadales</taxon>
        <taxon>Pseudomonadaceae</taxon>
        <taxon>Pseudomonas</taxon>
    </lineage>
</organism>
<evidence type="ECO:0000313" key="1">
    <source>
        <dbReference type="EMBL" id="SMS11126.1"/>
    </source>
</evidence>
<proteinExistence type="predicted"/>
<dbReference type="KEGG" id="pvd:CFBP1590__3539"/>
<evidence type="ECO:0000313" key="2">
    <source>
        <dbReference type="Proteomes" id="UP000196842"/>
    </source>
</evidence>
<sequence>MMIGRAGYRIILPLFQRSELVPAPSHKCLSLIEIFIQTSGCKLAPDRYNGAARQLVSVVMVTPSVPPQRLPVNLVRSGRKQPQREHCVPGCGWWGHHLNEPLSVLDAAIYPASVQALDLDLPFSHVVASAIDIRSLDNRRQRSVHLSSYSPPSRNIRRRSLRPMFSCLQTS</sequence>
<gene>
    <name evidence="1" type="ORF">CFBP1590__3539</name>
</gene>
<accession>A0A1Y6JMG4</accession>
<protein>
    <submittedName>
        <fullName evidence="1">Uncharacterized protein</fullName>
    </submittedName>
</protein>
<reference evidence="1 2" key="1">
    <citation type="submission" date="2017-05" db="EMBL/GenBank/DDBJ databases">
        <authorList>
            <person name="Song R."/>
            <person name="Chenine A.L."/>
            <person name="Ruprecht R.M."/>
        </authorList>
    </citation>
    <scope>NUCLEOTIDE SEQUENCE [LARGE SCALE GENOMIC DNA]</scope>
    <source>
        <strain evidence="1 2">CFBP 1590</strain>
    </source>
</reference>
<dbReference type="AlphaFoldDB" id="A0A1Y6JMG4"/>
<name>A0A1Y6JMG4_PSEVI</name>
<dbReference type="Proteomes" id="UP000196842">
    <property type="component" value="Chromosome I"/>
</dbReference>
<dbReference type="EMBL" id="LT855380">
    <property type="protein sequence ID" value="SMS11126.1"/>
    <property type="molecule type" value="Genomic_DNA"/>
</dbReference>